<dbReference type="PANTHER" id="PTHR42879">
    <property type="entry name" value="3-OXOACYL-(ACYL-CARRIER-PROTEIN) REDUCTASE"/>
    <property type="match status" value="1"/>
</dbReference>
<dbReference type="InterPro" id="IPR002347">
    <property type="entry name" value="SDR_fam"/>
</dbReference>
<dbReference type="InterPro" id="IPR050259">
    <property type="entry name" value="SDR"/>
</dbReference>
<dbReference type="AlphaFoldDB" id="A0A9J6PFR2"/>
<dbReference type="RefSeq" id="WP_269332594.1">
    <property type="nucleotide sequence ID" value="NZ_JAMZFT010000002.1"/>
</dbReference>
<dbReference type="FunFam" id="3.40.50.720:FF:000084">
    <property type="entry name" value="Short-chain dehydrogenase reductase"/>
    <property type="match status" value="1"/>
</dbReference>
<reference evidence="2" key="1">
    <citation type="submission" date="2022-06" db="EMBL/GenBank/DDBJ databases">
        <title>Isolation and Genomics of Futiania mangrovii gen. nov., sp. nov., a Rare and Metabolically-versatile member in the Class Alphaproteobacteria.</title>
        <authorList>
            <person name="Liu L."/>
            <person name="Huang W.-C."/>
            <person name="Pan J."/>
            <person name="Li J."/>
            <person name="Huang Y."/>
            <person name="Du H."/>
            <person name="Liu Y."/>
            <person name="Li M."/>
        </authorList>
    </citation>
    <scope>NUCLEOTIDE SEQUENCE</scope>
    <source>
        <strain evidence="2">FT118</strain>
    </source>
</reference>
<proteinExistence type="inferred from homology"/>
<sequence>MDFGLKGRRALVLASTRGLGRAIATSLAAEGAEVVICGRDGADKAASEIAAQTGAQVHGILCDLHDRAQVDDLIRVVQQKLGGVDVLVLNGGGPPPAPAIEISGADWKLWFERMVETLIHVAGAFLPDMRARGWGRLVTVASSAAVQPLPHMALSNSLRAGLLAWNKTLAAEVAADGVTCNVILPGRIQTDRVDQLDEAKARREGRTVDQVRAQALAGIPAARYGQPKEFGDAAAFLCSEQASYVTGTLMRVDGGYIRAV</sequence>
<comment type="caution">
    <text evidence="2">The sequence shown here is derived from an EMBL/GenBank/DDBJ whole genome shotgun (WGS) entry which is preliminary data.</text>
</comment>
<dbReference type="Gene3D" id="3.40.50.720">
    <property type="entry name" value="NAD(P)-binding Rossmann-like Domain"/>
    <property type="match status" value="1"/>
</dbReference>
<dbReference type="InterPro" id="IPR036291">
    <property type="entry name" value="NAD(P)-bd_dom_sf"/>
</dbReference>
<dbReference type="CDD" id="cd05344">
    <property type="entry name" value="BKR_like_SDR_like"/>
    <property type="match status" value="1"/>
</dbReference>
<organism evidence="2 3">
    <name type="scientific">Futiania mangrovi</name>
    <dbReference type="NCBI Taxonomy" id="2959716"/>
    <lineage>
        <taxon>Bacteria</taxon>
        <taxon>Pseudomonadati</taxon>
        <taxon>Pseudomonadota</taxon>
        <taxon>Alphaproteobacteria</taxon>
        <taxon>Futianiales</taxon>
        <taxon>Futianiaceae</taxon>
        <taxon>Futiania</taxon>
    </lineage>
</organism>
<protein>
    <submittedName>
        <fullName evidence="2">SDR family oxidoreductase</fullName>
    </submittedName>
</protein>
<accession>A0A9J6PFR2</accession>
<dbReference type="PANTHER" id="PTHR42879:SF6">
    <property type="entry name" value="NADPH-DEPENDENT REDUCTASE BACG"/>
    <property type="match status" value="1"/>
</dbReference>
<dbReference type="SUPFAM" id="SSF51735">
    <property type="entry name" value="NAD(P)-binding Rossmann-fold domains"/>
    <property type="match status" value="1"/>
</dbReference>
<dbReference type="Pfam" id="PF13561">
    <property type="entry name" value="adh_short_C2"/>
    <property type="match status" value="1"/>
</dbReference>
<dbReference type="Proteomes" id="UP001055804">
    <property type="component" value="Unassembled WGS sequence"/>
</dbReference>
<name>A0A9J6PFR2_9PROT</name>
<evidence type="ECO:0000256" key="1">
    <source>
        <dbReference type="ARBA" id="ARBA00006484"/>
    </source>
</evidence>
<keyword evidence="3" id="KW-1185">Reference proteome</keyword>
<dbReference type="PRINTS" id="PR00081">
    <property type="entry name" value="GDHRDH"/>
</dbReference>
<dbReference type="EMBL" id="JAMZFT010000002">
    <property type="protein sequence ID" value="MCP1336643.1"/>
    <property type="molecule type" value="Genomic_DNA"/>
</dbReference>
<gene>
    <name evidence="2" type="ORF">NJQ99_09515</name>
</gene>
<comment type="similarity">
    <text evidence="1">Belongs to the short-chain dehydrogenases/reductases (SDR) family.</text>
</comment>
<evidence type="ECO:0000313" key="2">
    <source>
        <dbReference type="EMBL" id="MCP1336643.1"/>
    </source>
</evidence>
<evidence type="ECO:0000313" key="3">
    <source>
        <dbReference type="Proteomes" id="UP001055804"/>
    </source>
</evidence>